<reference evidence="1" key="1">
    <citation type="submission" date="2018-06" db="EMBL/GenBank/DDBJ databases">
        <authorList>
            <person name="Zhirakovskaya E."/>
        </authorList>
    </citation>
    <scope>NUCLEOTIDE SEQUENCE</scope>
</reference>
<name>A0A3B0YAU8_9ZZZZ</name>
<sequence>MTDIKEPQLPDFTDGEINQAPVTVNPLLARIHMPGSTFKLPS</sequence>
<proteinExistence type="predicted"/>
<evidence type="ECO:0000313" key="1">
    <source>
        <dbReference type="EMBL" id="VAW65476.1"/>
    </source>
</evidence>
<dbReference type="AlphaFoldDB" id="A0A3B0YAU8"/>
<evidence type="ECO:0008006" key="2">
    <source>
        <dbReference type="Google" id="ProtNLM"/>
    </source>
</evidence>
<gene>
    <name evidence="1" type="ORF">MNBD_GAMMA08-3143</name>
</gene>
<protein>
    <recommendedName>
        <fullName evidence="2">Beta-lactamase</fullName>
    </recommendedName>
</protein>
<organism evidence="1">
    <name type="scientific">hydrothermal vent metagenome</name>
    <dbReference type="NCBI Taxonomy" id="652676"/>
    <lineage>
        <taxon>unclassified sequences</taxon>
        <taxon>metagenomes</taxon>
        <taxon>ecological metagenomes</taxon>
    </lineage>
</organism>
<dbReference type="EMBL" id="UOFH01000315">
    <property type="protein sequence ID" value="VAW65476.1"/>
    <property type="molecule type" value="Genomic_DNA"/>
</dbReference>
<accession>A0A3B0YAU8</accession>
<feature type="non-terminal residue" evidence="1">
    <location>
        <position position="42"/>
    </location>
</feature>